<dbReference type="Proteomes" id="UP000702954">
    <property type="component" value="Unassembled WGS sequence"/>
</dbReference>
<protein>
    <submittedName>
        <fullName evidence="3">Uncharacterized protein</fullName>
    </submittedName>
</protein>
<dbReference type="EMBL" id="BHEO01000002">
    <property type="protein sequence ID" value="GBU04451.1"/>
    <property type="molecule type" value="Genomic_DNA"/>
</dbReference>
<gene>
    <name evidence="3" type="ORF">EDD74_10885</name>
    <name evidence="2" type="ORF">FAEUMB_09920</name>
</gene>
<evidence type="ECO:0000313" key="2">
    <source>
        <dbReference type="EMBL" id="GBU04451.1"/>
    </source>
</evidence>
<reference evidence="3 4" key="2">
    <citation type="submission" date="2019-03" db="EMBL/GenBank/DDBJ databases">
        <title>Genomic Encyclopedia of Type Strains, Phase IV (KMG-IV): sequencing the most valuable type-strain genomes for metagenomic binning, comparative biology and taxonomic classification.</title>
        <authorList>
            <person name="Goeker M."/>
        </authorList>
    </citation>
    <scope>NUCLEOTIDE SEQUENCE [LARGE SCALE GENOMIC DNA]</scope>
    <source>
        <strain evidence="3 4">DSM 103426</strain>
    </source>
</reference>
<feature type="compositionally biased region" description="Polar residues" evidence="1">
    <location>
        <begin position="84"/>
        <end position="95"/>
    </location>
</feature>
<accession>A0A4R3JPC2</accession>
<organism evidence="3 4">
    <name type="scientific">Faecalimonas umbilicata</name>
    <dbReference type="NCBI Taxonomy" id="1912855"/>
    <lineage>
        <taxon>Bacteria</taxon>
        <taxon>Bacillati</taxon>
        <taxon>Bacillota</taxon>
        <taxon>Clostridia</taxon>
        <taxon>Lachnospirales</taxon>
        <taxon>Lachnospiraceae</taxon>
        <taxon>Faecalimonas</taxon>
    </lineage>
</organism>
<sequence length="101" mass="10689">MKPITEQSAKGGTAAPAGKISSDTQPISEQTLTNQEIIDSYDYLSSAASAWDCTGLIPSAPSSSAELESYEAIYPFEPPKLDSNESGATKYSSAYTGEKQE</sequence>
<dbReference type="EMBL" id="SLZV01000008">
    <property type="protein sequence ID" value="TCS68507.1"/>
    <property type="molecule type" value="Genomic_DNA"/>
</dbReference>
<evidence type="ECO:0000313" key="5">
    <source>
        <dbReference type="Proteomes" id="UP000702954"/>
    </source>
</evidence>
<evidence type="ECO:0000256" key="1">
    <source>
        <dbReference type="SAM" id="MobiDB-lite"/>
    </source>
</evidence>
<dbReference type="Proteomes" id="UP000294613">
    <property type="component" value="Unassembled WGS sequence"/>
</dbReference>
<comment type="caution">
    <text evidence="3">The sequence shown here is derived from an EMBL/GenBank/DDBJ whole genome shotgun (WGS) entry which is preliminary data.</text>
</comment>
<evidence type="ECO:0000313" key="4">
    <source>
        <dbReference type="Proteomes" id="UP000294613"/>
    </source>
</evidence>
<keyword evidence="5" id="KW-1185">Reference proteome</keyword>
<feature type="region of interest" description="Disordered" evidence="1">
    <location>
        <begin position="76"/>
        <end position="101"/>
    </location>
</feature>
<feature type="region of interest" description="Disordered" evidence="1">
    <location>
        <begin position="1"/>
        <end position="28"/>
    </location>
</feature>
<reference evidence="2 5" key="1">
    <citation type="journal article" date="2018" name="Int. J. Syst. Evol. Microbiol.">
        <title>Draft Genome Sequence of Faecalimonas umbilicata JCM 30896T, an Acetate-Producing Bacterium Isolated from Human Feces.</title>
        <authorList>
            <person name="Sakamoto M."/>
            <person name="Ikeyama N."/>
            <person name="Yuki M."/>
            <person name="Ohkuma M."/>
        </authorList>
    </citation>
    <scope>NUCLEOTIDE SEQUENCE [LARGE SCALE GENOMIC DNA]</scope>
    <source>
        <strain evidence="2 5">EGH7</strain>
    </source>
</reference>
<name>A0A4R3JPC2_9FIRM</name>
<dbReference type="AlphaFoldDB" id="A0A4R3JPC2"/>
<evidence type="ECO:0000313" key="3">
    <source>
        <dbReference type="EMBL" id="TCS68507.1"/>
    </source>
</evidence>
<feature type="compositionally biased region" description="Polar residues" evidence="1">
    <location>
        <begin position="1"/>
        <end position="10"/>
    </location>
</feature>
<dbReference type="RefSeq" id="WP_008975004.1">
    <property type="nucleotide sequence ID" value="NZ_BHEO01000002.1"/>
</dbReference>
<proteinExistence type="predicted"/>